<protein>
    <submittedName>
        <fullName evidence="1">Uncharacterized protein</fullName>
    </submittedName>
</protein>
<keyword evidence="2" id="KW-1185">Reference proteome</keyword>
<evidence type="ECO:0000313" key="2">
    <source>
        <dbReference type="Proteomes" id="UP000474777"/>
    </source>
</evidence>
<reference evidence="1 2" key="1">
    <citation type="submission" date="2020-02" db="EMBL/GenBank/DDBJ databases">
        <authorList>
            <person name="Kim M.K."/>
        </authorList>
    </citation>
    <scope>NUCLEOTIDE SEQUENCE [LARGE SCALE GENOMIC DNA]</scope>
    <source>
        <strain evidence="1 2">BT327</strain>
    </source>
</reference>
<gene>
    <name evidence="1" type="ORF">GXP69_18740</name>
</gene>
<organism evidence="1 2">
    <name type="scientific">Pontibacter burrus</name>
    <dbReference type="NCBI Taxonomy" id="2704466"/>
    <lineage>
        <taxon>Bacteria</taxon>
        <taxon>Pseudomonadati</taxon>
        <taxon>Bacteroidota</taxon>
        <taxon>Cytophagia</taxon>
        <taxon>Cytophagales</taxon>
        <taxon>Hymenobacteraceae</taxon>
        <taxon>Pontibacter</taxon>
    </lineage>
</organism>
<dbReference type="Proteomes" id="UP000474777">
    <property type="component" value="Unassembled WGS sequence"/>
</dbReference>
<proteinExistence type="predicted"/>
<sequence>MKSELDILEKIEALQAHNRNMTDEIEMILKKSSITQGDRSTHALYKQKISDNQKQIDALRWVLRN</sequence>
<comment type="caution">
    <text evidence="1">The sequence shown here is derived from an EMBL/GenBank/DDBJ whole genome shotgun (WGS) entry which is preliminary data.</text>
</comment>
<dbReference type="EMBL" id="JAAGWD010000014">
    <property type="protein sequence ID" value="NEM99741.1"/>
    <property type="molecule type" value="Genomic_DNA"/>
</dbReference>
<accession>A0A6B3M2D4</accession>
<evidence type="ECO:0000313" key="1">
    <source>
        <dbReference type="EMBL" id="NEM99741.1"/>
    </source>
</evidence>
<dbReference type="AlphaFoldDB" id="A0A6B3M2D4"/>
<name>A0A6B3M2D4_9BACT</name>